<accession>A0AAV7N2P3</accession>
<organism evidence="2 3">
    <name type="scientific">Pleurodeles waltl</name>
    <name type="common">Iberian ribbed newt</name>
    <dbReference type="NCBI Taxonomy" id="8319"/>
    <lineage>
        <taxon>Eukaryota</taxon>
        <taxon>Metazoa</taxon>
        <taxon>Chordata</taxon>
        <taxon>Craniata</taxon>
        <taxon>Vertebrata</taxon>
        <taxon>Euteleostomi</taxon>
        <taxon>Amphibia</taxon>
        <taxon>Batrachia</taxon>
        <taxon>Caudata</taxon>
        <taxon>Salamandroidea</taxon>
        <taxon>Salamandridae</taxon>
        <taxon>Pleurodelinae</taxon>
        <taxon>Pleurodeles</taxon>
    </lineage>
</organism>
<dbReference type="Proteomes" id="UP001066276">
    <property type="component" value="Chromosome 9"/>
</dbReference>
<dbReference type="EMBL" id="JANPWB010000013">
    <property type="protein sequence ID" value="KAJ1106925.1"/>
    <property type="molecule type" value="Genomic_DNA"/>
</dbReference>
<comment type="caution">
    <text evidence="2">The sequence shown here is derived from an EMBL/GenBank/DDBJ whole genome shotgun (WGS) entry which is preliminary data.</text>
</comment>
<name>A0AAV7N2P3_PLEWA</name>
<protein>
    <submittedName>
        <fullName evidence="2">Uncharacterized protein</fullName>
    </submittedName>
</protein>
<dbReference type="AlphaFoldDB" id="A0AAV7N2P3"/>
<evidence type="ECO:0000256" key="1">
    <source>
        <dbReference type="SAM" id="MobiDB-lite"/>
    </source>
</evidence>
<feature type="region of interest" description="Disordered" evidence="1">
    <location>
        <begin position="184"/>
        <end position="203"/>
    </location>
</feature>
<proteinExistence type="predicted"/>
<sequence length="237" mass="24717">MRTESSGPLGIRGQALCCVATWVGSRSQEKARVKEKGVGAARITAPASASPPPDLLQKRAPIRAHVFRPGPWPVLPQSAACLDNRRGWGGGCNGERGILQAHAQGSLQGEAEARALVGPTALKAAAFRPTAGLGFVLRSPRSCQGERAFFGRPHGSSCCNPRHTSAANGEGGRKDAGCTSKVRCPSQGETRLPGRIPSHSRPWLTISPRASSLSSTLLGVVGESADPPLGLATRPLR</sequence>
<gene>
    <name evidence="2" type="ORF">NDU88_004323</name>
</gene>
<evidence type="ECO:0000313" key="3">
    <source>
        <dbReference type="Proteomes" id="UP001066276"/>
    </source>
</evidence>
<keyword evidence="3" id="KW-1185">Reference proteome</keyword>
<reference evidence="2" key="1">
    <citation type="journal article" date="2022" name="bioRxiv">
        <title>Sequencing and chromosome-scale assembly of the giantPleurodeles waltlgenome.</title>
        <authorList>
            <person name="Brown T."/>
            <person name="Elewa A."/>
            <person name="Iarovenko S."/>
            <person name="Subramanian E."/>
            <person name="Araus A.J."/>
            <person name="Petzold A."/>
            <person name="Susuki M."/>
            <person name="Suzuki K.-i.T."/>
            <person name="Hayashi T."/>
            <person name="Toyoda A."/>
            <person name="Oliveira C."/>
            <person name="Osipova E."/>
            <person name="Leigh N.D."/>
            <person name="Simon A."/>
            <person name="Yun M.H."/>
        </authorList>
    </citation>
    <scope>NUCLEOTIDE SEQUENCE</scope>
    <source>
        <strain evidence="2">20211129_DDA</strain>
        <tissue evidence="2">Liver</tissue>
    </source>
</reference>
<evidence type="ECO:0000313" key="2">
    <source>
        <dbReference type="EMBL" id="KAJ1106925.1"/>
    </source>
</evidence>